<accession>A0A3A2ZMS1</accession>
<keyword evidence="2" id="KW-0539">Nucleus</keyword>
<comment type="subcellular location">
    <subcellularLocation>
        <location evidence="1">Nucleus</location>
    </subcellularLocation>
</comment>
<comment type="caution">
    <text evidence="3">The sequence shown here is derived from an EMBL/GenBank/DDBJ whole genome shotgun (WGS) entry which is preliminary data.</text>
</comment>
<dbReference type="GO" id="GO:0000976">
    <property type="term" value="F:transcription cis-regulatory region binding"/>
    <property type="evidence" value="ECO:0007669"/>
    <property type="project" value="TreeGrafter"/>
</dbReference>
<proteinExistence type="predicted"/>
<dbReference type="PANTHER" id="PTHR37534:SF15">
    <property type="entry name" value="ZN(II)2CYS6 TRANSCRIPTION FACTOR (EUROFUNG)"/>
    <property type="match status" value="1"/>
</dbReference>
<dbReference type="Pfam" id="PF11951">
    <property type="entry name" value="Fungal_trans_2"/>
    <property type="match status" value="1"/>
</dbReference>
<dbReference type="Proteomes" id="UP000266188">
    <property type="component" value="Unassembled WGS sequence"/>
</dbReference>
<gene>
    <name evidence="3" type="ORF">PHISCL_03126</name>
</gene>
<dbReference type="OrthoDB" id="3509362at2759"/>
<sequence length="372" mass="42081">MDLGDYRLLCHWSNVLSSLLSVAPTVEENPFHQHLTPMVNDAAGPLRYTVLFMAAEHLAALHGQQSWETQTLHYHNLAIRSLSEALQDPNEAASDSTLATVLLMQLSTYFASDQDPRASHLVAAECIIRKRWSSSSWDSPCWRFLLSLFRYRDIMSSISDGSRPLLYGYAAAAVESEQLLGGITSLLELISQISVLQSQKKSIMTTADDEPSDFPFLAVASALETELGRWTAPSSEPDWVNTAEAYRHATFIYLYRVIYNIGTPHPVTIRHVQRCRDALRAVPVESPLTSVHVWPLFTAGCESSDLADRAFYRQRLKDMYDHRKLRSLARVRMAMEDVWVQKDTEAQRGLEHVFQLDCIDVLKQRGRVIELG</sequence>
<keyword evidence="4" id="KW-1185">Reference proteome</keyword>
<dbReference type="GO" id="GO:0005634">
    <property type="term" value="C:nucleus"/>
    <property type="evidence" value="ECO:0007669"/>
    <property type="project" value="UniProtKB-SubCell"/>
</dbReference>
<dbReference type="InterPro" id="IPR021858">
    <property type="entry name" value="Fun_TF"/>
</dbReference>
<evidence type="ECO:0000256" key="1">
    <source>
        <dbReference type="ARBA" id="ARBA00004123"/>
    </source>
</evidence>
<organism evidence="3 4">
    <name type="scientific">Aspergillus sclerotialis</name>
    <dbReference type="NCBI Taxonomy" id="2070753"/>
    <lineage>
        <taxon>Eukaryota</taxon>
        <taxon>Fungi</taxon>
        <taxon>Dikarya</taxon>
        <taxon>Ascomycota</taxon>
        <taxon>Pezizomycotina</taxon>
        <taxon>Eurotiomycetes</taxon>
        <taxon>Eurotiomycetidae</taxon>
        <taxon>Eurotiales</taxon>
        <taxon>Aspergillaceae</taxon>
        <taxon>Aspergillus</taxon>
        <taxon>Aspergillus subgen. Polypaecilum</taxon>
    </lineage>
</organism>
<evidence type="ECO:0000313" key="3">
    <source>
        <dbReference type="EMBL" id="RJE24539.1"/>
    </source>
</evidence>
<dbReference type="EMBL" id="MVGC01000077">
    <property type="protein sequence ID" value="RJE24539.1"/>
    <property type="molecule type" value="Genomic_DNA"/>
</dbReference>
<protein>
    <submittedName>
        <fullName evidence="3">C6 transcription factor</fullName>
    </submittedName>
</protein>
<reference evidence="4" key="1">
    <citation type="submission" date="2017-02" db="EMBL/GenBank/DDBJ databases">
        <authorList>
            <person name="Tafer H."/>
            <person name="Lopandic K."/>
        </authorList>
    </citation>
    <scope>NUCLEOTIDE SEQUENCE [LARGE SCALE GENOMIC DNA]</scope>
    <source>
        <strain evidence="4">CBS 366.77</strain>
    </source>
</reference>
<dbReference type="AlphaFoldDB" id="A0A3A2ZMS1"/>
<evidence type="ECO:0000256" key="2">
    <source>
        <dbReference type="ARBA" id="ARBA00023242"/>
    </source>
</evidence>
<dbReference type="GO" id="GO:0045944">
    <property type="term" value="P:positive regulation of transcription by RNA polymerase II"/>
    <property type="evidence" value="ECO:0007669"/>
    <property type="project" value="TreeGrafter"/>
</dbReference>
<name>A0A3A2ZMS1_9EURO</name>
<dbReference type="PANTHER" id="PTHR37534">
    <property type="entry name" value="TRANSCRIPTIONAL ACTIVATOR PROTEIN UGA3"/>
    <property type="match status" value="1"/>
</dbReference>
<dbReference type="GO" id="GO:0003700">
    <property type="term" value="F:DNA-binding transcription factor activity"/>
    <property type="evidence" value="ECO:0007669"/>
    <property type="project" value="TreeGrafter"/>
</dbReference>
<dbReference type="STRING" id="2070753.A0A3A2ZMS1"/>
<evidence type="ECO:0000313" key="4">
    <source>
        <dbReference type="Proteomes" id="UP000266188"/>
    </source>
</evidence>